<dbReference type="SUPFAM" id="SSF52949">
    <property type="entry name" value="Macro domain-like"/>
    <property type="match status" value="1"/>
</dbReference>
<dbReference type="Gene3D" id="3.40.220.10">
    <property type="entry name" value="Leucine Aminopeptidase, subunit E, domain 1"/>
    <property type="match status" value="1"/>
</dbReference>
<organism evidence="1 2">
    <name type="scientific">Candidatus Polarisedimenticola svalbardensis</name>
    <dbReference type="NCBI Taxonomy" id="2886004"/>
    <lineage>
        <taxon>Bacteria</taxon>
        <taxon>Pseudomonadati</taxon>
        <taxon>Acidobacteriota</taxon>
        <taxon>Candidatus Polarisedimenticolia</taxon>
        <taxon>Candidatus Polarisedimenticolales</taxon>
        <taxon>Candidatus Polarisedimenticolaceae</taxon>
        <taxon>Candidatus Polarisedimenticola</taxon>
    </lineage>
</organism>
<dbReference type="Proteomes" id="UP000648239">
    <property type="component" value="Unassembled WGS sequence"/>
</dbReference>
<name>A0A8J6Y309_9BACT</name>
<sequence length="135" mass="15041">MAVGPHGHDSIVLGAWGCGAFHNDPEMIARLFKEALTGDLQGAYRHVVFAVTAASRIVTGRYKLRTRKFGNSEFPYKQAIYSAVAFFATARCAERITIGFRTETGQESKKLDISMVSLIIALYKRYVILEKQGYC</sequence>
<gene>
    <name evidence="1" type="ORF">IFK94_14975</name>
</gene>
<comment type="caution">
    <text evidence="1">The sequence shown here is derived from an EMBL/GenBank/DDBJ whole genome shotgun (WGS) entry which is preliminary data.</text>
</comment>
<dbReference type="AlphaFoldDB" id="A0A8J6Y309"/>
<dbReference type="InterPro" id="IPR043472">
    <property type="entry name" value="Macro_dom-like"/>
</dbReference>
<evidence type="ECO:0000313" key="2">
    <source>
        <dbReference type="Proteomes" id="UP000648239"/>
    </source>
</evidence>
<reference evidence="1 2" key="1">
    <citation type="submission" date="2020-08" db="EMBL/GenBank/DDBJ databases">
        <title>Acidobacteriota in marine sediments use diverse sulfur dissimilation pathways.</title>
        <authorList>
            <person name="Wasmund K."/>
        </authorList>
    </citation>
    <scope>NUCLEOTIDE SEQUENCE [LARGE SCALE GENOMIC DNA]</scope>
    <source>
        <strain evidence="1">MAG AM4</strain>
    </source>
</reference>
<evidence type="ECO:0008006" key="3">
    <source>
        <dbReference type="Google" id="ProtNLM"/>
    </source>
</evidence>
<dbReference type="EMBL" id="JACXWD010000086">
    <property type="protein sequence ID" value="MBD3869422.1"/>
    <property type="molecule type" value="Genomic_DNA"/>
</dbReference>
<accession>A0A8J6Y309</accession>
<proteinExistence type="predicted"/>
<dbReference type="PANTHER" id="PTHR35596">
    <property type="entry name" value="DUF2263 DOMAIN-CONTAINING PROTEIN"/>
    <property type="match status" value="1"/>
</dbReference>
<dbReference type="PANTHER" id="PTHR35596:SF1">
    <property type="entry name" value="MICROBIAL-TYPE PARG CATALYTIC DOMAIN-CONTAINING PROTEIN"/>
    <property type="match status" value="1"/>
</dbReference>
<evidence type="ECO:0000313" key="1">
    <source>
        <dbReference type="EMBL" id="MBD3869422.1"/>
    </source>
</evidence>
<protein>
    <recommendedName>
        <fullName evidence="3">TIGR02452 family protein</fullName>
    </recommendedName>
</protein>